<reference evidence="11 12" key="1">
    <citation type="journal article" date="2022" name="Nat. Ecol. Evol.">
        <title>A masculinizing supergene underlies an exaggerated male reproductive morph in a spider.</title>
        <authorList>
            <person name="Hendrickx F."/>
            <person name="De Corte Z."/>
            <person name="Sonet G."/>
            <person name="Van Belleghem S.M."/>
            <person name="Kostlbacher S."/>
            <person name="Vangestel C."/>
        </authorList>
    </citation>
    <scope>NUCLEOTIDE SEQUENCE [LARGE SCALE GENOMIC DNA]</scope>
    <source>
        <strain evidence="11">W744_W776</strain>
    </source>
</reference>
<keyword evidence="8" id="KW-0479">Metal-binding</keyword>
<dbReference type="Proteomes" id="UP000827092">
    <property type="component" value="Unassembled WGS sequence"/>
</dbReference>
<dbReference type="SUPFAM" id="SSF56672">
    <property type="entry name" value="DNA/RNA polymerases"/>
    <property type="match status" value="1"/>
</dbReference>
<dbReference type="PANTHER" id="PTHR37984:SF5">
    <property type="entry name" value="PROTEIN NYNRIN-LIKE"/>
    <property type="match status" value="1"/>
</dbReference>
<feature type="domain" description="Reverse transcriptase" evidence="10">
    <location>
        <begin position="474"/>
        <end position="659"/>
    </location>
</feature>
<dbReference type="InterPro" id="IPR021109">
    <property type="entry name" value="Peptidase_aspartic_dom_sf"/>
</dbReference>
<dbReference type="CDD" id="cd09274">
    <property type="entry name" value="RNase_HI_RT_Ty3"/>
    <property type="match status" value="1"/>
</dbReference>
<dbReference type="CDD" id="cd01647">
    <property type="entry name" value="RT_LTR"/>
    <property type="match status" value="1"/>
</dbReference>
<comment type="caution">
    <text evidence="11">The sequence shown here is derived from an EMBL/GenBank/DDBJ whole genome shotgun (WGS) entry which is preliminary data.</text>
</comment>
<dbReference type="InterPro" id="IPR001878">
    <property type="entry name" value="Znf_CCHC"/>
</dbReference>
<dbReference type="PANTHER" id="PTHR37984">
    <property type="entry name" value="PROTEIN CBG26694"/>
    <property type="match status" value="1"/>
</dbReference>
<evidence type="ECO:0000256" key="4">
    <source>
        <dbReference type="ARBA" id="ARBA00022722"/>
    </source>
</evidence>
<evidence type="ECO:0000259" key="10">
    <source>
        <dbReference type="PROSITE" id="PS50878"/>
    </source>
</evidence>
<dbReference type="FunFam" id="3.30.70.270:FF:000026">
    <property type="entry name" value="Transposon Ty3-G Gag-Pol polyprotein"/>
    <property type="match status" value="1"/>
</dbReference>
<accession>A0AAV6VAC3</accession>
<dbReference type="InterPro" id="IPR043502">
    <property type="entry name" value="DNA/RNA_pol_sf"/>
</dbReference>
<dbReference type="InterPro" id="IPR000477">
    <property type="entry name" value="RT_dom"/>
</dbReference>
<dbReference type="FunFam" id="3.10.20.370:FF:000001">
    <property type="entry name" value="Retrovirus-related Pol polyprotein from transposon 17.6-like protein"/>
    <property type="match status" value="1"/>
</dbReference>
<keyword evidence="12" id="KW-1185">Reference proteome</keyword>
<dbReference type="InterPro" id="IPR050951">
    <property type="entry name" value="Retrovirus_Pol_polyprotein"/>
</dbReference>
<evidence type="ECO:0000256" key="2">
    <source>
        <dbReference type="ARBA" id="ARBA00022679"/>
    </source>
</evidence>
<sequence>MATFGTINSYDPGTESWAQYTERLEQFFIANGIDEADRQRAIFLTVVGPSTYGLLKNLLSPVLRAARTLEQLIAVLNQHFDPAPSEIVEPLRFNTRVRKGGESISTFIAELRRLAKNCNYGQSLDTMLQDRIVCGIQDEAIQRKLLSENALTLACATEIALSMEMAAKNAGDLKVALVSNANFVQRKSMPNKAKVKRNPPPSTTPARAGVRCNRCGADNHRSQDCRFLRSTCNSCGKIGHIAKVCMSKSKGSKKENLHESRPGKVNQVIEPQTEEDYQQYELFNLRCEIGEAPPAAKVTCSVEGQDMTFELDSGAPFSLIPLSVYKQNAAMPALQKANVRLQSYTKHSIQIEGAVKVVVTFRGKSSILPLLVVKDGSVSLAGRNWIDNLGLISAYKERLPHSANHSRADSPPRATLSSLLKKHEELFSPGLGLMKDIQVKLAPQASILLKFFKARSVPYAVRDKVVQEIDRLLNDNIIEVVKTSEWAAAVVPVLKRDGSIRLCGDFKLTANKATELEQYPLPRIENLFAQLANGKSFSKLELRDAYCQMEVAEESRKFLVINTQKGLFRYTRLPFGVALAPAIFQQEIDKILQGQSGTSCYLDDLLVTGENEEAHLKNLDDVLSRLREASVNASKLDAIEKAPSPKNVEELRYFIGLLTYYSKFLPNISTFLAPLYKLREKNRKWEWKEDEERAFQEAKRTIGSSSLLVHFDNNKEVVLACDASPYELGAVISHKTAEGDRPIAFASRSLTKAEKNYSHLEKEALALVFGVTRFRNYLLGRSFTLLTDHRPLLSILSENKPVPPVAAARIQHWALTLSAYAYKIQFCKGSSNGNADACSRLPLQTRGEDPPVPVESAFLLSQLDDSPVTAHTLKEEVEKDPMLTQLKSYIQNVPSTSSSASIAVLRDLFARFGVPKAW</sequence>
<organism evidence="11 12">
    <name type="scientific">Oedothorax gibbosus</name>
    <dbReference type="NCBI Taxonomy" id="931172"/>
    <lineage>
        <taxon>Eukaryota</taxon>
        <taxon>Metazoa</taxon>
        <taxon>Ecdysozoa</taxon>
        <taxon>Arthropoda</taxon>
        <taxon>Chelicerata</taxon>
        <taxon>Arachnida</taxon>
        <taxon>Araneae</taxon>
        <taxon>Araneomorphae</taxon>
        <taxon>Entelegynae</taxon>
        <taxon>Araneoidea</taxon>
        <taxon>Linyphiidae</taxon>
        <taxon>Erigoninae</taxon>
        <taxon>Oedothorax</taxon>
    </lineage>
</organism>
<dbReference type="InterPro" id="IPR036875">
    <property type="entry name" value="Znf_CCHC_sf"/>
</dbReference>
<dbReference type="InterPro" id="IPR041373">
    <property type="entry name" value="RT_RNaseH"/>
</dbReference>
<name>A0AAV6VAC3_9ARAC</name>
<dbReference type="GO" id="GO:0004519">
    <property type="term" value="F:endonuclease activity"/>
    <property type="evidence" value="ECO:0007669"/>
    <property type="project" value="UniProtKB-KW"/>
</dbReference>
<dbReference type="SUPFAM" id="SSF57756">
    <property type="entry name" value="Retrovirus zinc finger-like domains"/>
    <property type="match status" value="1"/>
</dbReference>
<dbReference type="Gene3D" id="3.10.10.10">
    <property type="entry name" value="HIV Type 1 Reverse Transcriptase, subunit A, domain 1"/>
    <property type="match status" value="1"/>
</dbReference>
<keyword evidence="6" id="KW-0378">Hydrolase</keyword>
<keyword evidence="5" id="KW-0255">Endonuclease</keyword>
<dbReference type="GO" id="GO:0008270">
    <property type="term" value="F:zinc ion binding"/>
    <property type="evidence" value="ECO:0007669"/>
    <property type="project" value="UniProtKB-KW"/>
</dbReference>
<dbReference type="EMBL" id="JAFNEN010000127">
    <property type="protein sequence ID" value="KAG8193251.1"/>
    <property type="molecule type" value="Genomic_DNA"/>
</dbReference>
<dbReference type="Gene3D" id="2.40.70.10">
    <property type="entry name" value="Acid Proteases"/>
    <property type="match status" value="1"/>
</dbReference>
<dbReference type="SUPFAM" id="SSF50630">
    <property type="entry name" value="Acid proteases"/>
    <property type="match status" value="1"/>
</dbReference>
<evidence type="ECO:0000256" key="7">
    <source>
        <dbReference type="ARBA" id="ARBA00022918"/>
    </source>
</evidence>
<keyword evidence="8" id="KW-0862">Zinc</keyword>
<gene>
    <name evidence="11" type="ORF">JTE90_005597</name>
</gene>
<keyword evidence="2" id="KW-0808">Transferase</keyword>
<evidence type="ECO:0000259" key="9">
    <source>
        <dbReference type="PROSITE" id="PS50158"/>
    </source>
</evidence>
<dbReference type="GO" id="GO:0003676">
    <property type="term" value="F:nucleic acid binding"/>
    <property type="evidence" value="ECO:0007669"/>
    <property type="project" value="InterPro"/>
</dbReference>
<dbReference type="PROSITE" id="PS50158">
    <property type="entry name" value="ZF_CCHC"/>
    <property type="match status" value="1"/>
</dbReference>
<evidence type="ECO:0000256" key="1">
    <source>
        <dbReference type="ARBA" id="ARBA00012493"/>
    </source>
</evidence>
<dbReference type="EC" id="2.7.7.49" evidence="1"/>
<dbReference type="PROSITE" id="PS50878">
    <property type="entry name" value="RT_POL"/>
    <property type="match status" value="1"/>
</dbReference>
<evidence type="ECO:0000256" key="5">
    <source>
        <dbReference type="ARBA" id="ARBA00022759"/>
    </source>
</evidence>
<feature type="domain" description="CCHC-type" evidence="9">
    <location>
        <begin position="232"/>
        <end position="245"/>
    </location>
</feature>
<dbReference type="GO" id="GO:0016787">
    <property type="term" value="F:hydrolase activity"/>
    <property type="evidence" value="ECO:0007669"/>
    <property type="project" value="UniProtKB-KW"/>
</dbReference>
<dbReference type="Gene3D" id="3.10.20.370">
    <property type="match status" value="1"/>
</dbReference>
<keyword evidence="7" id="KW-0695">RNA-directed DNA polymerase</keyword>
<proteinExistence type="predicted"/>
<evidence type="ECO:0000256" key="6">
    <source>
        <dbReference type="ARBA" id="ARBA00022801"/>
    </source>
</evidence>
<dbReference type="Gene3D" id="4.10.60.10">
    <property type="entry name" value="Zinc finger, CCHC-type"/>
    <property type="match status" value="1"/>
</dbReference>
<keyword evidence="8" id="KW-0863">Zinc-finger</keyword>
<dbReference type="SMART" id="SM00343">
    <property type="entry name" value="ZnF_C2HC"/>
    <property type="match status" value="2"/>
</dbReference>
<keyword evidence="4" id="KW-0540">Nuclease</keyword>
<dbReference type="Pfam" id="PF00078">
    <property type="entry name" value="RVT_1"/>
    <property type="match status" value="1"/>
</dbReference>
<keyword evidence="3" id="KW-0548">Nucleotidyltransferase</keyword>
<evidence type="ECO:0000256" key="8">
    <source>
        <dbReference type="PROSITE-ProRule" id="PRU00047"/>
    </source>
</evidence>
<protein>
    <recommendedName>
        <fullName evidence="1">RNA-directed DNA polymerase</fullName>
        <ecNumber evidence="1">2.7.7.49</ecNumber>
    </recommendedName>
</protein>
<dbReference type="GO" id="GO:0003964">
    <property type="term" value="F:RNA-directed DNA polymerase activity"/>
    <property type="evidence" value="ECO:0007669"/>
    <property type="project" value="UniProtKB-KW"/>
</dbReference>
<dbReference type="Pfam" id="PF17917">
    <property type="entry name" value="RT_RNaseH"/>
    <property type="match status" value="1"/>
</dbReference>
<dbReference type="AlphaFoldDB" id="A0AAV6VAC3"/>
<dbReference type="Gene3D" id="3.30.70.270">
    <property type="match status" value="2"/>
</dbReference>
<evidence type="ECO:0000313" key="12">
    <source>
        <dbReference type="Proteomes" id="UP000827092"/>
    </source>
</evidence>
<dbReference type="InterPro" id="IPR043128">
    <property type="entry name" value="Rev_trsase/Diguanyl_cyclase"/>
</dbReference>
<evidence type="ECO:0000256" key="3">
    <source>
        <dbReference type="ARBA" id="ARBA00022695"/>
    </source>
</evidence>
<evidence type="ECO:0000313" key="11">
    <source>
        <dbReference type="EMBL" id="KAG8193251.1"/>
    </source>
</evidence>